<dbReference type="EMBL" id="KV417317">
    <property type="protein sequence ID" value="KZO91865.1"/>
    <property type="molecule type" value="Genomic_DNA"/>
</dbReference>
<name>A0A167HQ57_CALVF</name>
<gene>
    <name evidence="2" type="ORF">CALVIDRAFT_332695</name>
</gene>
<evidence type="ECO:0000313" key="3">
    <source>
        <dbReference type="Proteomes" id="UP000076738"/>
    </source>
</evidence>
<accession>A0A167HQ57</accession>
<evidence type="ECO:0000256" key="1">
    <source>
        <dbReference type="SAM" id="MobiDB-lite"/>
    </source>
</evidence>
<evidence type="ECO:0000313" key="2">
    <source>
        <dbReference type="EMBL" id="KZO91865.1"/>
    </source>
</evidence>
<dbReference type="Proteomes" id="UP000076738">
    <property type="component" value="Unassembled WGS sequence"/>
</dbReference>
<keyword evidence="3" id="KW-1185">Reference proteome</keyword>
<organism evidence="2 3">
    <name type="scientific">Calocera viscosa (strain TUFC12733)</name>
    <dbReference type="NCBI Taxonomy" id="1330018"/>
    <lineage>
        <taxon>Eukaryota</taxon>
        <taxon>Fungi</taxon>
        <taxon>Dikarya</taxon>
        <taxon>Basidiomycota</taxon>
        <taxon>Agaricomycotina</taxon>
        <taxon>Dacrymycetes</taxon>
        <taxon>Dacrymycetales</taxon>
        <taxon>Dacrymycetaceae</taxon>
        <taxon>Calocera</taxon>
    </lineage>
</organism>
<feature type="region of interest" description="Disordered" evidence="1">
    <location>
        <begin position="81"/>
        <end position="107"/>
    </location>
</feature>
<sequence length="221" mass="23196">MPKTITLSALCSVLEQIVDPSCTSPPLAVEGETYDSLAALLLPGGELIAYASFGRTQADVQDERDTANVLAGVVSEAWAREAKERGEEKRAPEPEERDGEQVEEDGGGFSFESELGRIYVCALDYDTPSPNGHSAYAATTPVKSAKTASGTPPRFLLFGICAPESVPVSLLRAKASAVKGYLNDAMTEIGPKAAALKVPGRPAGRTRRVVSGRTASGEVVA</sequence>
<proteinExistence type="predicted"/>
<feature type="compositionally biased region" description="Acidic residues" evidence="1">
    <location>
        <begin position="95"/>
        <end position="106"/>
    </location>
</feature>
<feature type="region of interest" description="Disordered" evidence="1">
    <location>
        <begin position="198"/>
        <end position="221"/>
    </location>
</feature>
<dbReference type="Gene3D" id="3.30.450.30">
    <property type="entry name" value="Dynein light chain 2a, cytoplasmic"/>
    <property type="match status" value="1"/>
</dbReference>
<feature type="compositionally biased region" description="Basic and acidic residues" evidence="1">
    <location>
        <begin position="81"/>
        <end position="94"/>
    </location>
</feature>
<reference evidence="2 3" key="1">
    <citation type="journal article" date="2016" name="Mol. Biol. Evol.">
        <title>Comparative Genomics of Early-Diverging Mushroom-Forming Fungi Provides Insights into the Origins of Lignocellulose Decay Capabilities.</title>
        <authorList>
            <person name="Nagy L.G."/>
            <person name="Riley R."/>
            <person name="Tritt A."/>
            <person name="Adam C."/>
            <person name="Daum C."/>
            <person name="Floudas D."/>
            <person name="Sun H."/>
            <person name="Yadav J.S."/>
            <person name="Pangilinan J."/>
            <person name="Larsson K.H."/>
            <person name="Matsuura K."/>
            <person name="Barry K."/>
            <person name="Labutti K."/>
            <person name="Kuo R."/>
            <person name="Ohm R.A."/>
            <person name="Bhattacharya S.S."/>
            <person name="Shirouzu T."/>
            <person name="Yoshinaga Y."/>
            <person name="Martin F.M."/>
            <person name="Grigoriev I.V."/>
            <person name="Hibbett D.S."/>
        </authorList>
    </citation>
    <scope>NUCLEOTIDE SEQUENCE [LARGE SCALE GENOMIC DNA]</scope>
    <source>
        <strain evidence="2 3">TUFC12733</strain>
    </source>
</reference>
<dbReference type="AlphaFoldDB" id="A0A167HQ57"/>
<protein>
    <submittedName>
        <fullName evidence="2">Uncharacterized protein</fullName>
    </submittedName>
</protein>